<evidence type="ECO:0000256" key="4">
    <source>
        <dbReference type="ARBA" id="ARBA00022679"/>
    </source>
</evidence>
<evidence type="ECO:0000259" key="11">
    <source>
        <dbReference type="Pfam" id="PF02885"/>
    </source>
</evidence>
<name>E0XPK7_9BACT</name>
<feature type="binding site" evidence="9">
    <location>
        <begin position="111"/>
        <end position="119"/>
    </location>
    <ligand>
        <name>5-phospho-alpha-D-ribose 1-diphosphate</name>
        <dbReference type="ChEBI" id="CHEBI:58017"/>
    </ligand>
</feature>
<dbReference type="Pfam" id="PF00591">
    <property type="entry name" value="Glycos_transf_3"/>
    <property type="match status" value="1"/>
</dbReference>
<evidence type="ECO:0000256" key="6">
    <source>
        <dbReference type="ARBA" id="ARBA00023141"/>
    </source>
</evidence>
<keyword evidence="9" id="KW-0460">Magnesium</keyword>
<proteinExistence type="inferred from homology"/>
<feature type="binding site" evidence="9">
    <location>
        <position position="228"/>
    </location>
    <ligand>
        <name>Mg(2+)</name>
        <dbReference type="ChEBI" id="CHEBI:18420"/>
        <label>2</label>
    </ligand>
</feature>
<comment type="function">
    <text evidence="9">Catalyzes the transfer of the phosphoribosyl group of 5-phosphorylribose-1-pyrophosphate (PRPP) to anthranilate to yield N-(5'-phosphoribosyl)-anthranilate (PRA).</text>
</comment>
<dbReference type="FunFam" id="3.40.1030.10:FF:000002">
    <property type="entry name" value="Anthranilate phosphoribosyltransferase"/>
    <property type="match status" value="1"/>
</dbReference>
<dbReference type="HAMAP" id="MF_00211">
    <property type="entry name" value="TrpD"/>
    <property type="match status" value="1"/>
</dbReference>
<comment type="caution">
    <text evidence="9">Lacks conserved residue(s) required for the propagation of feature annotation.</text>
</comment>
<gene>
    <name evidence="9" type="primary">trpD</name>
</gene>
<dbReference type="InterPro" id="IPR017459">
    <property type="entry name" value="Glycosyl_Trfase_fam3_N_dom"/>
</dbReference>
<evidence type="ECO:0000256" key="7">
    <source>
        <dbReference type="ARBA" id="ARBA00052328"/>
    </source>
</evidence>
<sequence length="343" mass="35753">MNVVEAIKQVTSKRSLRFEDMASVMTDIMTGNTTDAQNAAFLVGLQMKGIQVSEILGGATVMRELSTKVDIEGDHSNLVDTCGTGGSGSNKFNVSTASAFVAAAAGAKVAKHGNRGASSKSGSADVLEAAGVNLDLVAQQIASSISKIGVGFMFAPAHHSAMKHVIAARKQIEVRTVFNLLGPLTNPASAPNQVIGVYDANWIHPLLEVLRELGSSHVLIVSAEDGLDEISNGSSTTVGELCNGEISSYTVKPEDFGFERIDSYEVFQINSAEESLAILKKALTYESKTAGDIVALNSGAAIYAANLVDSLSSGVEKAKAVLSSGVALAKLEALVQYSQDASK</sequence>
<dbReference type="Gene3D" id="3.40.1030.10">
    <property type="entry name" value="Nucleoside phosphorylase/phosphoribosyltransferase catalytic domain"/>
    <property type="match status" value="1"/>
</dbReference>
<dbReference type="PANTHER" id="PTHR43285">
    <property type="entry name" value="ANTHRANILATE PHOSPHORIBOSYLTRANSFERASE"/>
    <property type="match status" value="1"/>
</dbReference>
<dbReference type="GO" id="GO:0000287">
    <property type="term" value="F:magnesium ion binding"/>
    <property type="evidence" value="ECO:0007669"/>
    <property type="project" value="UniProtKB-UniRule"/>
</dbReference>
<dbReference type="PANTHER" id="PTHR43285:SF2">
    <property type="entry name" value="ANTHRANILATE PHOSPHORIBOSYLTRANSFERASE"/>
    <property type="match status" value="1"/>
</dbReference>
<comment type="subunit">
    <text evidence="9">Homodimer.</text>
</comment>
<dbReference type="SUPFAM" id="SSF47648">
    <property type="entry name" value="Nucleoside phosphorylase/phosphoribosyltransferase N-terminal domain"/>
    <property type="match status" value="1"/>
</dbReference>
<dbReference type="GO" id="GO:0005829">
    <property type="term" value="C:cytosol"/>
    <property type="evidence" value="ECO:0007669"/>
    <property type="project" value="TreeGrafter"/>
</dbReference>
<feature type="binding site" evidence="9">
    <location>
        <begin position="86"/>
        <end position="87"/>
    </location>
    <ligand>
        <name>5-phospho-alpha-D-ribose 1-diphosphate</name>
        <dbReference type="ChEBI" id="CHEBI:58017"/>
    </ligand>
</feature>
<feature type="binding site" evidence="9">
    <location>
        <position position="229"/>
    </location>
    <ligand>
        <name>Mg(2+)</name>
        <dbReference type="ChEBI" id="CHEBI:18420"/>
        <label>1</label>
    </ligand>
</feature>
<dbReference type="Pfam" id="PF02885">
    <property type="entry name" value="Glycos_trans_3N"/>
    <property type="match status" value="1"/>
</dbReference>
<feature type="binding site" evidence="9">
    <location>
        <position position="95"/>
    </location>
    <ligand>
        <name>Mg(2+)</name>
        <dbReference type="ChEBI" id="CHEBI:18420"/>
        <label>1</label>
    </ligand>
</feature>
<dbReference type="InterPro" id="IPR036320">
    <property type="entry name" value="Glycosyl_Trfase_fam3_N_dom_sf"/>
</dbReference>
<feature type="domain" description="Glycosyl transferase family 3 N-terminal" evidence="11">
    <location>
        <begin position="5"/>
        <end position="65"/>
    </location>
</feature>
<evidence type="ECO:0000256" key="3">
    <source>
        <dbReference type="ARBA" id="ARBA00022676"/>
    </source>
</evidence>
<dbReference type="SUPFAM" id="SSF52418">
    <property type="entry name" value="Nucleoside phosphorylase/phosphoribosyltransferase catalytic domain"/>
    <property type="match status" value="1"/>
</dbReference>
<evidence type="ECO:0000256" key="1">
    <source>
        <dbReference type="ARBA" id="ARBA00004907"/>
    </source>
</evidence>
<dbReference type="InterPro" id="IPR035902">
    <property type="entry name" value="Nuc_phospho_transferase"/>
</dbReference>
<dbReference type="AlphaFoldDB" id="E0XPK7"/>
<comment type="catalytic activity">
    <reaction evidence="7 9">
        <text>N-(5-phospho-beta-D-ribosyl)anthranilate + diphosphate = 5-phospho-alpha-D-ribose 1-diphosphate + anthranilate</text>
        <dbReference type="Rhea" id="RHEA:11768"/>
        <dbReference type="ChEBI" id="CHEBI:16567"/>
        <dbReference type="ChEBI" id="CHEBI:18277"/>
        <dbReference type="ChEBI" id="CHEBI:33019"/>
        <dbReference type="ChEBI" id="CHEBI:58017"/>
        <dbReference type="EC" id="2.4.2.18"/>
    </reaction>
</comment>
<keyword evidence="2 9" id="KW-0028">Amino-acid biosynthesis</keyword>
<evidence type="ECO:0000256" key="5">
    <source>
        <dbReference type="ARBA" id="ARBA00022822"/>
    </source>
</evidence>
<dbReference type="UniPathway" id="UPA00035">
    <property type="reaction ID" value="UER00041"/>
</dbReference>
<evidence type="ECO:0000313" key="12">
    <source>
        <dbReference type="EMBL" id="ADI16348.1"/>
    </source>
</evidence>
<keyword evidence="9" id="KW-0479">Metal-binding</keyword>
<evidence type="ECO:0000256" key="2">
    <source>
        <dbReference type="ARBA" id="ARBA00022605"/>
    </source>
</evidence>
<keyword evidence="6 9" id="KW-0057">Aromatic amino acid biosynthesis</keyword>
<comment type="similarity">
    <text evidence="8">In the C-terminal section; belongs to the anthranilate phosphoribosyltransferase family.</text>
</comment>
<dbReference type="InterPro" id="IPR000312">
    <property type="entry name" value="Glycosyl_Trfase_fam3"/>
</dbReference>
<evidence type="ECO:0000259" key="10">
    <source>
        <dbReference type="Pfam" id="PF00591"/>
    </source>
</evidence>
<dbReference type="EMBL" id="GU474835">
    <property type="protein sequence ID" value="ADI16348.1"/>
    <property type="molecule type" value="Genomic_DNA"/>
</dbReference>
<accession>E0XPK7</accession>
<feature type="binding site" evidence="9">
    <location>
        <position position="169"/>
    </location>
    <ligand>
        <name>anthranilate</name>
        <dbReference type="ChEBI" id="CHEBI:16567"/>
        <label>2</label>
    </ligand>
</feature>
<dbReference type="Gene3D" id="1.20.970.10">
    <property type="entry name" value="Transferase, Pyrimidine Nucleoside Phosphorylase, Chain C"/>
    <property type="match status" value="1"/>
</dbReference>
<dbReference type="EC" id="2.4.2.18" evidence="9"/>
<dbReference type="NCBIfam" id="TIGR01245">
    <property type="entry name" value="trpD"/>
    <property type="match status" value="1"/>
</dbReference>
<feature type="binding site" evidence="9">
    <location>
        <begin position="93"/>
        <end position="96"/>
    </location>
    <ligand>
        <name>5-phospho-alpha-D-ribose 1-diphosphate</name>
        <dbReference type="ChEBI" id="CHEBI:58017"/>
    </ligand>
</feature>
<reference evidence="12" key="1">
    <citation type="journal article" date="2011" name="Environ. Microbiol.">
        <title>Time-series analyses of Monterey Bay coastal microbial picoplankton using a 'genome proxy' microarray.</title>
        <authorList>
            <person name="Rich V.I."/>
            <person name="Pham V.D."/>
            <person name="Eppley J."/>
            <person name="Shi Y."/>
            <person name="DeLong E.F."/>
        </authorList>
    </citation>
    <scope>NUCLEOTIDE SEQUENCE</scope>
</reference>
<feature type="domain" description="Glycosyl transferase family 3" evidence="10">
    <location>
        <begin position="77"/>
        <end position="328"/>
    </location>
</feature>
<evidence type="ECO:0000256" key="9">
    <source>
        <dbReference type="HAMAP-Rule" id="MF_00211"/>
    </source>
</evidence>
<dbReference type="GO" id="GO:0000162">
    <property type="term" value="P:L-tryptophan biosynthetic process"/>
    <property type="evidence" value="ECO:0007669"/>
    <property type="project" value="UniProtKB-UniRule"/>
</dbReference>
<organism evidence="12">
    <name type="scientific">uncultured bacterium HF130_01F24</name>
    <dbReference type="NCBI Taxonomy" id="710814"/>
    <lineage>
        <taxon>Bacteria</taxon>
        <taxon>environmental samples</taxon>
    </lineage>
</organism>
<dbReference type="GO" id="GO:0004048">
    <property type="term" value="F:anthranilate phosphoribosyltransferase activity"/>
    <property type="evidence" value="ECO:0007669"/>
    <property type="project" value="UniProtKB-UniRule"/>
</dbReference>
<feature type="binding site" evidence="9">
    <location>
        <position position="229"/>
    </location>
    <ligand>
        <name>Mg(2+)</name>
        <dbReference type="ChEBI" id="CHEBI:18420"/>
        <label>2</label>
    </ligand>
</feature>
<keyword evidence="4 9" id="KW-0808">Transferase</keyword>
<comment type="cofactor">
    <cofactor evidence="9">
        <name>Mg(2+)</name>
        <dbReference type="ChEBI" id="CHEBI:18420"/>
    </cofactor>
    <text evidence="9">Binds 2 magnesium ions per monomer.</text>
</comment>
<keyword evidence="3 9" id="KW-0328">Glycosyltransferase</keyword>
<feature type="binding site" evidence="9">
    <location>
        <position position="114"/>
    </location>
    <ligand>
        <name>anthranilate</name>
        <dbReference type="ChEBI" id="CHEBI:16567"/>
        <label>1</label>
    </ligand>
</feature>
<comment type="similarity">
    <text evidence="9">Belongs to the anthranilate phosphoribosyltransferase family.</text>
</comment>
<feature type="binding site" evidence="9">
    <location>
        <position position="123"/>
    </location>
    <ligand>
        <name>5-phospho-alpha-D-ribose 1-diphosphate</name>
        <dbReference type="ChEBI" id="CHEBI:58017"/>
    </ligand>
</feature>
<keyword evidence="5 9" id="KW-0822">Tryptophan biosynthesis</keyword>
<feature type="binding site" evidence="9">
    <location>
        <position position="83"/>
    </location>
    <ligand>
        <name>5-phospho-alpha-D-ribose 1-diphosphate</name>
        <dbReference type="ChEBI" id="CHEBI:58017"/>
    </ligand>
</feature>
<dbReference type="InterPro" id="IPR005940">
    <property type="entry name" value="Anthranilate_Pribosyl_Tfrase"/>
</dbReference>
<feature type="binding site" evidence="9">
    <location>
        <position position="83"/>
    </location>
    <ligand>
        <name>anthranilate</name>
        <dbReference type="ChEBI" id="CHEBI:16567"/>
        <label>1</label>
    </ligand>
</feature>
<protein>
    <recommendedName>
        <fullName evidence="9">Anthranilate phosphoribosyltransferase</fullName>
        <ecNumber evidence="9">2.4.2.18</ecNumber>
    </recommendedName>
</protein>
<evidence type="ECO:0000256" key="8">
    <source>
        <dbReference type="ARBA" id="ARBA00061188"/>
    </source>
</evidence>
<comment type="pathway">
    <text evidence="1 9">Amino-acid biosynthesis; L-tryptophan biosynthesis; L-tryptophan from chorismate: step 2/5.</text>
</comment>